<accession>A0A9D4DBX6</accession>
<keyword evidence="2" id="KW-1185">Reference proteome</keyword>
<organism evidence="1 2">
    <name type="scientific">Dreissena polymorpha</name>
    <name type="common">Zebra mussel</name>
    <name type="synonym">Mytilus polymorpha</name>
    <dbReference type="NCBI Taxonomy" id="45954"/>
    <lineage>
        <taxon>Eukaryota</taxon>
        <taxon>Metazoa</taxon>
        <taxon>Spiralia</taxon>
        <taxon>Lophotrochozoa</taxon>
        <taxon>Mollusca</taxon>
        <taxon>Bivalvia</taxon>
        <taxon>Autobranchia</taxon>
        <taxon>Heteroconchia</taxon>
        <taxon>Euheterodonta</taxon>
        <taxon>Imparidentia</taxon>
        <taxon>Neoheterodontei</taxon>
        <taxon>Myida</taxon>
        <taxon>Dreissenoidea</taxon>
        <taxon>Dreissenidae</taxon>
        <taxon>Dreissena</taxon>
    </lineage>
</organism>
<proteinExistence type="predicted"/>
<dbReference type="Proteomes" id="UP000828390">
    <property type="component" value="Unassembled WGS sequence"/>
</dbReference>
<evidence type="ECO:0000313" key="1">
    <source>
        <dbReference type="EMBL" id="KAH3742352.1"/>
    </source>
</evidence>
<reference evidence="1" key="1">
    <citation type="journal article" date="2019" name="bioRxiv">
        <title>The Genome of the Zebra Mussel, Dreissena polymorpha: A Resource for Invasive Species Research.</title>
        <authorList>
            <person name="McCartney M.A."/>
            <person name="Auch B."/>
            <person name="Kono T."/>
            <person name="Mallez S."/>
            <person name="Zhang Y."/>
            <person name="Obille A."/>
            <person name="Becker A."/>
            <person name="Abrahante J.E."/>
            <person name="Garbe J."/>
            <person name="Badalamenti J.P."/>
            <person name="Herman A."/>
            <person name="Mangelson H."/>
            <person name="Liachko I."/>
            <person name="Sullivan S."/>
            <person name="Sone E.D."/>
            <person name="Koren S."/>
            <person name="Silverstein K.A.T."/>
            <person name="Beckman K.B."/>
            <person name="Gohl D.M."/>
        </authorList>
    </citation>
    <scope>NUCLEOTIDE SEQUENCE</scope>
    <source>
        <strain evidence="1">Duluth1</strain>
        <tissue evidence="1">Whole animal</tissue>
    </source>
</reference>
<comment type="caution">
    <text evidence="1">The sequence shown here is derived from an EMBL/GenBank/DDBJ whole genome shotgun (WGS) entry which is preliminary data.</text>
</comment>
<sequence length="71" mass="8244">MLPERRHQLKCDFRTITEGLMVSGKRKRRNPVTSTVTSPPSLAGIDICSDQRIKHCQRPNIRTYARQYSED</sequence>
<reference evidence="1" key="2">
    <citation type="submission" date="2020-11" db="EMBL/GenBank/DDBJ databases">
        <authorList>
            <person name="McCartney M.A."/>
            <person name="Auch B."/>
            <person name="Kono T."/>
            <person name="Mallez S."/>
            <person name="Becker A."/>
            <person name="Gohl D.M."/>
            <person name="Silverstein K.A.T."/>
            <person name="Koren S."/>
            <person name="Bechman K.B."/>
            <person name="Herman A."/>
            <person name="Abrahante J.E."/>
            <person name="Garbe J."/>
        </authorList>
    </citation>
    <scope>NUCLEOTIDE SEQUENCE</scope>
    <source>
        <strain evidence="1">Duluth1</strain>
        <tissue evidence="1">Whole animal</tissue>
    </source>
</reference>
<dbReference type="EMBL" id="JAIWYP010000011">
    <property type="protein sequence ID" value="KAH3742352.1"/>
    <property type="molecule type" value="Genomic_DNA"/>
</dbReference>
<dbReference type="AlphaFoldDB" id="A0A9D4DBX6"/>
<gene>
    <name evidence="1" type="ORF">DPMN_049093</name>
</gene>
<evidence type="ECO:0000313" key="2">
    <source>
        <dbReference type="Proteomes" id="UP000828390"/>
    </source>
</evidence>
<protein>
    <submittedName>
        <fullName evidence="1">Uncharacterized protein</fullName>
    </submittedName>
</protein>
<name>A0A9D4DBX6_DREPO</name>